<feature type="region of interest" description="Disordered" evidence="1">
    <location>
        <begin position="272"/>
        <end position="293"/>
    </location>
</feature>
<dbReference type="Proteomes" id="UP000255316">
    <property type="component" value="Unassembled WGS sequence"/>
</dbReference>
<name>A0A378IL51_9GAMM</name>
<evidence type="ECO:0000256" key="1">
    <source>
        <dbReference type="SAM" id="MobiDB-lite"/>
    </source>
</evidence>
<feature type="compositionally biased region" description="Basic and acidic residues" evidence="1">
    <location>
        <begin position="272"/>
        <end position="287"/>
    </location>
</feature>
<dbReference type="RefSeq" id="WP_058464591.1">
    <property type="nucleotide sequence ID" value="NZ_CAAAHQ010000004.1"/>
</dbReference>
<accession>A0A378IL51</accession>
<dbReference type="OrthoDB" id="5654041at2"/>
<evidence type="ECO:0000313" key="2">
    <source>
        <dbReference type="EMBL" id="KTC88513.1"/>
    </source>
</evidence>
<dbReference type="Proteomes" id="UP000054854">
    <property type="component" value="Unassembled WGS sequence"/>
</dbReference>
<proteinExistence type="predicted"/>
<evidence type="ECO:0000313" key="4">
    <source>
        <dbReference type="Proteomes" id="UP000054854"/>
    </source>
</evidence>
<dbReference type="EMBL" id="LNXX01000014">
    <property type="protein sequence ID" value="KTC88513.1"/>
    <property type="molecule type" value="Genomic_DNA"/>
</dbReference>
<evidence type="ECO:0000313" key="5">
    <source>
        <dbReference type="Proteomes" id="UP000255316"/>
    </source>
</evidence>
<dbReference type="GO" id="GO:0005856">
    <property type="term" value="C:cytoskeleton"/>
    <property type="evidence" value="ECO:0007669"/>
    <property type="project" value="TreeGrafter"/>
</dbReference>
<dbReference type="STRING" id="28085.Lcin_1390"/>
<dbReference type="PANTHER" id="PTHR47357">
    <property type="entry name" value="COP1-INTERACTIVE PROTEIN 1"/>
    <property type="match status" value="1"/>
</dbReference>
<dbReference type="PANTHER" id="PTHR47357:SF1">
    <property type="entry name" value="SPINDLE POLE BODY COMPONENT 110"/>
    <property type="match status" value="1"/>
</dbReference>
<dbReference type="AlphaFoldDB" id="A0A378IL51"/>
<evidence type="ECO:0000313" key="3">
    <source>
        <dbReference type="EMBL" id="STX35998.1"/>
    </source>
</evidence>
<reference evidence="3 5" key="2">
    <citation type="submission" date="2018-06" db="EMBL/GenBank/DDBJ databases">
        <authorList>
            <consortium name="Pathogen Informatics"/>
            <person name="Doyle S."/>
        </authorList>
    </citation>
    <scope>NUCLEOTIDE SEQUENCE [LARGE SCALE GENOMIC DNA]</scope>
    <source>
        <strain evidence="3 5">NCTC12438</strain>
    </source>
</reference>
<keyword evidence="4" id="KW-1185">Reference proteome</keyword>
<gene>
    <name evidence="2" type="primary">smc_1</name>
    <name evidence="2" type="ORF">Lcin_1390</name>
    <name evidence="3" type="ORF">NCTC12438_02628</name>
</gene>
<organism evidence="3 5">
    <name type="scientific">Legionella cincinnatiensis</name>
    <dbReference type="NCBI Taxonomy" id="28085"/>
    <lineage>
        <taxon>Bacteria</taxon>
        <taxon>Pseudomonadati</taxon>
        <taxon>Pseudomonadota</taxon>
        <taxon>Gammaproteobacteria</taxon>
        <taxon>Legionellales</taxon>
        <taxon>Legionellaceae</taxon>
        <taxon>Legionella</taxon>
    </lineage>
</organism>
<protein>
    <submittedName>
        <fullName evidence="2">Chromosome partition protein Smc</fullName>
    </submittedName>
    <submittedName>
        <fullName evidence="3">Chromosome segregation protein SMC</fullName>
    </submittedName>
</protein>
<dbReference type="EMBL" id="UGNX01000001">
    <property type="protein sequence ID" value="STX35998.1"/>
    <property type="molecule type" value="Genomic_DNA"/>
</dbReference>
<dbReference type="GO" id="GO:0005200">
    <property type="term" value="F:structural constituent of cytoskeleton"/>
    <property type="evidence" value="ECO:0007669"/>
    <property type="project" value="TreeGrafter"/>
</dbReference>
<reference evidence="2 4" key="1">
    <citation type="submission" date="2015-11" db="EMBL/GenBank/DDBJ databases">
        <title>Genomic analysis of 38 Legionella species identifies large and diverse effector repertoires.</title>
        <authorList>
            <person name="Burstein D."/>
            <person name="Amaro F."/>
            <person name="Zusman T."/>
            <person name="Lifshitz Z."/>
            <person name="Cohen O."/>
            <person name="Gilbert J.A."/>
            <person name="Pupko T."/>
            <person name="Shuman H.A."/>
            <person name="Segal G."/>
        </authorList>
    </citation>
    <scope>NUCLEOTIDE SEQUENCE [LARGE SCALE GENOMIC DNA]</scope>
    <source>
        <strain evidence="2 4">CDC#72-OH-14</strain>
    </source>
</reference>
<sequence length="478" mass="55355">MTKLEDLINSLASIIVRYHDTQKDVTKLIVESDQTLLRKKSRRYAIDIMQNTEVKFDQRLGRLIDACTKKYPDRKPFLTFILKETIFLKEQLDRKVPFTSEELEKLKQQISQLFIDSRQLLKIYKNTSYKVTYSSLDDKTLAYDDLNGLINDAYYGNHFCNSGDILLDEVLGRFHITIDYTDDEIKEIAAALCLEHQNALLVAELKNQKFELESQQSTLVLQKSELESQKSTLELQVSQLESDKSILSRQKLELEEQQSTLKLQISELENEKSTLMDKNTELEEQKSTSELQISQLEDDKSILTHQKSELEAQKSTLKLQVSRLEKDKSTLTHQKSELEVQKSTLKLQVSQLEEEKSTLTHQKSSLESDKSSLTLQKLKLMETNKTQEKTIEELHRDLKNAQAELEKTQLEFESFKKQKAEEVPFTKRPFPSLYSGLAPFYLLNQQKGKGTFFQSKLSSEEDIDIVEDNTNTSRPNVD</sequence>